<feature type="transmembrane region" description="Helical" evidence="6">
    <location>
        <begin position="73"/>
        <end position="96"/>
    </location>
</feature>
<keyword evidence="5 6" id="KW-0472">Membrane</keyword>
<keyword evidence="3 6" id="KW-0812">Transmembrane</keyword>
<reference evidence="8 9" key="1">
    <citation type="submission" date="2019-09" db="EMBL/GenBank/DDBJ databases">
        <title>Actinomadura physcomitrii sp. nov., a novel actinomycete isolated from moss [Physcomitrium sphaericum (Ludw) Fuernr].</title>
        <authorList>
            <person name="Zhuang X."/>
            <person name="Liu C."/>
        </authorList>
    </citation>
    <scope>NUCLEOTIDE SEQUENCE [LARGE SCALE GENOMIC DNA]</scope>
    <source>
        <strain evidence="8 9">HMC1</strain>
    </source>
</reference>
<dbReference type="PANTHER" id="PTHR42718">
    <property type="entry name" value="MAJOR FACILITATOR SUPERFAMILY MULTIDRUG TRANSPORTER MFSC"/>
    <property type="match status" value="1"/>
</dbReference>
<evidence type="ECO:0000259" key="7">
    <source>
        <dbReference type="PROSITE" id="PS50850"/>
    </source>
</evidence>
<keyword evidence="9" id="KW-1185">Reference proteome</keyword>
<dbReference type="InterPro" id="IPR011701">
    <property type="entry name" value="MFS"/>
</dbReference>
<feature type="transmembrane region" description="Helical" evidence="6">
    <location>
        <begin position="44"/>
        <end position="61"/>
    </location>
</feature>
<feature type="transmembrane region" description="Helical" evidence="6">
    <location>
        <begin position="293"/>
        <end position="313"/>
    </location>
</feature>
<accession>A0A6H9YFQ3</accession>
<keyword evidence="4 6" id="KW-1133">Transmembrane helix</keyword>
<evidence type="ECO:0000256" key="2">
    <source>
        <dbReference type="ARBA" id="ARBA00007520"/>
    </source>
</evidence>
<dbReference type="Proteomes" id="UP000468735">
    <property type="component" value="Unassembled WGS sequence"/>
</dbReference>
<comment type="subcellular location">
    <subcellularLocation>
        <location evidence="1">Cell membrane</location>
        <topology evidence="1">Multi-pass membrane protein</topology>
    </subcellularLocation>
</comment>
<feature type="transmembrane region" description="Helical" evidence="6">
    <location>
        <begin position="102"/>
        <end position="123"/>
    </location>
</feature>
<dbReference type="Gene3D" id="1.20.1250.20">
    <property type="entry name" value="MFS general substrate transporter like domains"/>
    <property type="match status" value="1"/>
</dbReference>
<feature type="transmembrane region" description="Helical" evidence="6">
    <location>
        <begin position="416"/>
        <end position="437"/>
    </location>
</feature>
<feature type="transmembrane region" description="Helical" evidence="6">
    <location>
        <begin position="325"/>
        <end position="344"/>
    </location>
</feature>
<feature type="transmembrane region" description="Helical" evidence="6">
    <location>
        <begin position="392"/>
        <end position="410"/>
    </location>
</feature>
<feature type="transmembrane region" description="Helical" evidence="6">
    <location>
        <begin position="163"/>
        <end position="182"/>
    </location>
</feature>
<dbReference type="OrthoDB" id="3471339at2"/>
<feature type="domain" description="Major facilitator superfamily (MFS) profile" evidence="7">
    <location>
        <begin position="7"/>
        <end position="440"/>
    </location>
</feature>
<dbReference type="AlphaFoldDB" id="A0A6H9YFQ3"/>
<dbReference type="PRINTS" id="PR01035">
    <property type="entry name" value="TCRTETA"/>
</dbReference>
<dbReference type="PANTHER" id="PTHR42718:SF49">
    <property type="entry name" value="EXPORT PROTEIN"/>
    <property type="match status" value="1"/>
</dbReference>
<dbReference type="InterPro" id="IPR001958">
    <property type="entry name" value="Tet-R_TetA/multi-R_MdtG-like"/>
</dbReference>
<comment type="similarity">
    <text evidence="2">Belongs to the major facilitator superfamily. TCR/Tet family.</text>
</comment>
<feature type="transmembrane region" description="Helical" evidence="6">
    <location>
        <begin position="356"/>
        <end position="380"/>
    </location>
</feature>
<organism evidence="8 9">
    <name type="scientific">Actinomadura rudentiformis</name>
    <dbReference type="NCBI Taxonomy" id="359158"/>
    <lineage>
        <taxon>Bacteria</taxon>
        <taxon>Bacillati</taxon>
        <taxon>Actinomycetota</taxon>
        <taxon>Actinomycetes</taxon>
        <taxon>Streptosporangiales</taxon>
        <taxon>Thermomonosporaceae</taxon>
        <taxon>Actinomadura</taxon>
    </lineage>
</organism>
<dbReference type="Pfam" id="PF07690">
    <property type="entry name" value="MFS_1"/>
    <property type="match status" value="2"/>
</dbReference>
<dbReference type="PROSITE" id="PS50850">
    <property type="entry name" value="MFS"/>
    <property type="match status" value="1"/>
</dbReference>
<dbReference type="PROSITE" id="PS00216">
    <property type="entry name" value="SUGAR_TRANSPORT_1"/>
    <property type="match status" value="1"/>
</dbReference>
<dbReference type="GO" id="GO:0022857">
    <property type="term" value="F:transmembrane transporter activity"/>
    <property type="evidence" value="ECO:0007669"/>
    <property type="project" value="InterPro"/>
</dbReference>
<dbReference type="InterPro" id="IPR020846">
    <property type="entry name" value="MFS_dom"/>
</dbReference>
<evidence type="ECO:0000256" key="4">
    <source>
        <dbReference type="ARBA" id="ARBA00022989"/>
    </source>
</evidence>
<evidence type="ECO:0000313" key="9">
    <source>
        <dbReference type="Proteomes" id="UP000468735"/>
    </source>
</evidence>
<dbReference type="GO" id="GO:0005886">
    <property type="term" value="C:plasma membrane"/>
    <property type="evidence" value="ECO:0007669"/>
    <property type="project" value="UniProtKB-SubCell"/>
</dbReference>
<evidence type="ECO:0000313" key="8">
    <source>
        <dbReference type="EMBL" id="KAB2344388.1"/>
    </source>
</evidence>
<gene>
    <name evidence="8" type="ORF">F8566_31130</name>
</gene>
<evidence type="ECO:0000256" key="3">
    <source>
        <dbReference type="ARBA" id="ARBA00022692"/>
    </source>
</evidence>
<feature type="transmembrane region" description="Helical" evidence="6">
    <location>
        <begin position="219"/>
        <end position="237"/>
    </location>
</feature>
<comment type="caution">
    <text evidence="8">The sequence shown here is derived from an EMBL/GenBank/DDBJ whole genome shotgun (WGS) entry which is preliminary data.</text>
</comment>
<sequence>MERRTRTLAVATTAGFLLVLDLIGVTLALPDMRRDLDAGLAEAQWAIDGYALPLAALLLLSGALSDRLGRRRLFLSGLGVFTLASGACALAQSALALDLLRAVQGCGAALLYGSAAPLIAAAFPAGRARNRALGVFAAGSGGAMASGPVIGGALTALFGWRSIFALTAVVGAVAFGVALGTLRESYERLPRPLDVRGTGYLTAGLVLLMWALIEGHRAGWGSPLVVGALLAAALALGRLLLRRVADPMIDLSLLRDRLYAANATGAFVLHVTGAGSLAYFSMYVQGPMNAEPAVAGLWFLSYSLPALATPLLLARRAHLIPPAVLVAAGPLLITVSSLLVAVTYQSHNWPALTPGFVLGGIGGGIGNLVAGQVALAAAPAERAGIASGITNTAKQVGVAVGVAVLGIPYGSGGLGAVMFVAAGIAALGSIPALALCVGRRERYAASAVGTPAKRSGNPSS</sequence>
<proteinExistence type="inferred from homology"/>
<dbReference type="InterPro" id="IPR036259">
    <property type="entry name" value="MFS_trans_sf"/>
</dbReference>
<feature type="transmembrane region" description="Helical" evidence="6">
    <location>
        <begin position="194"/>
        <end position="213"/>
    </location>
</feature>
<dbReference type="RefSeq" id="WP_151565415.1">
    <property type="nucleotide sequence ID" value="NZ_WBMT01000016.1"/>
</dbReference>
<dbReference type="Gene3D" id="1.20.1720.10">
    <property type="entry name" value="Multidrug resistance protein D"/>
    <property type="match status" value="1"/>
</dbReference>
<feature type="transmembrane region" description="Helical" evidence="6">
    <location>
        <begin position="258"/>
        <end position="281"/>
    </location>
</feature>
<name>A0A6H9YFQ3_9ACTN</name>
<evidence type="ECO:0000256" key="5">
    <source>
        <dbReference type="ARBA" id="ARBA00023136"/>
    </source>
</evidence>
<feature type="transmembrane region" description="Helical" evidence="6">
    <location>
        <begin position="135"/>
        <end position="157"/>
    </location>
</feature>
<dbReference type="InterPro" id="IPR005829">
    <property type="entry name" value="Sugar_transporter_CS"/>
</dbReference>
<dbReference type="SUPFAM" id="SSF103473">
    <property type="entry name" value="MFS general substrate transporter"/>
    <property type="match status" value="1"/>
</dbReference>
<protein>
    <submittedName>
        <fullName evidence="8">MFS transporter</fullName>
    </submittedName>
</protein>
<evidence type="ECO:0000256" key="1">
    <source>
        <dbReference type="ARBA" id="ARBA00004651"/>
    </source>
</evidence>
<evidence type="ECO:0000256" key="6">
    <source>
        <dbReference type="SAM" id="Phobius"/>
    </source>
</evidence>
<dbReference type="EMBL" id="WBMT01000016">
    <property type="protein sequence ID" value="KAB2344388.1"/>
    <property type="molecule type" value="Genomic_DNA"/>
</dbReference>